<proteinExistence type="predicted"/>
<protein>
    <submittedName>
        <fullName evidence="1">Uncharacterized protein</fullName>
    </submittedName>
</protein>
<evidence type="ECO:0000313" key="2">
    <source>
        <dbReference type="Proteomes" id="UP000326857"/>
    </source>
</evidence>
<dbReference type="AlphaFoldDB" id="A0A5E7XZ69"/>
<evidence type="ECO:0000313" key="1">
    <source>
        <dbReference type="EMBL" id="VVS98560.1"/>
    </source>
</evidence>
<dbReference type="EMBL" id="CABVLI010000017">
    <property type="protein sequence ID" value="VVS98560.1"/>
    <property type="molecule type" value="Genomic_DNA"/>
</dbReference>
<organism evidence="1 2">
    <name type="scientific">Sphingomonas aurantiaca</name>
    <dbReference type="NCBI Taxonomy" id="185949"/>
    <lineage>
        <taxon>Bacteria</taxon>
        <taxon>Pseudomonadati</taxon>
        <taxon>Pseudomonadota</taxon>
        <taxon>Alphaproteobacteria</taxon>
        <taxon>Sphingomonadales</taxon>
        <taxon>Sphingomonadaceae</taxon>
        <taxon>Sphingomonas</taxon>
    </lineage>
</organism>
<gene>
    <name evidence="1" type="ORF">SPHINGO391_240027</name>
</gene>
<accession>A0A5E7XZ69</accession>
<sequence>MPKDLTLHPLPAADRVSELCRRVSAPTKPPVMNVSPKITVMEAHLESGALLVADLA</sequence>
<name>A0A5E7XZ69_9SPHN</name>
<dbReference type="Proteomes" id="UP000326857">
    <property type="component" value="Unassembled WGS sequence"/>
</dbReference>
<reference evidence="1 2" key="1">
    <citation type="submission" date="2019-09" db="EMBL/GenBank/DDBJ databases">
        <authorList>
            <person name="Dittami M. S."/>
        </authorList>
    </citation>
    <scope>NUCLEOTIDE SEQUENCE [LARGE SCALE GENOMIC DNA]</scope>
    <source>
        <strain evidence="1">SPHINGO391</strain>
    </source>
</reference>